<accession>A0A967C245</accession>
<keyword evidence="3" id="KW-1185">Reference proteome</keyword>
<evidence type="ECO:0000313" key="3">
    <source>
        <dbReference type="Proteomes" id="UP000761264"/>
    </source>
</evidence>
<dbReference type="EMBL" id="JAAQPH010000002">
    <property type="protein sequence ID" value="NIA67778.1"/>
    <property type="molecule type" value="Genomic_DNA"/>
</dbReference>
<dbReference type="AlphaFoldDB" id="A0A967C245"/>
<evidence type="ECO:0000313" key="2">
    <source>
        <dbReference type="EMBL" id="NIA67778.1"/>
    </source>
</evidence>
<reference evidence="2" key="1">
    <citation type="submission" date="2020-03" db="EMBL/GenBank/DDBJ databases">
        <title>Genome of Pelagibius litoralis DSM 21314T.</title>
        <authorList>
            <person name="Wang G."/>
        </authorList>
    </citation>
    <scope>NUCLEOTIDE SEQUENCE</scope>
    <source>
        <strain evidence="2">DSM 21314</strain>
    </source>
</reference>
<name>A0A967C245_9PROT</name>
<organism evidence="2 3">
    <name type="scientific">Pelagibius litoralis</name>
    <dbReference type="NCBI Taxonomy" id="374515"/>
    <lineage>
        <taxon>Bacteria</taxon>
        <taxon>Pseudomonadati</taxon>
        <taxon>Pseudomonadota</taxon>
        <taxon>Alphaproteobacteria</taxon>
        <taxon>Rhodospirillales</taxon>
        <taxon>Rhodovibrionaceae</taxon>
        <taxon>Pelagibius</taxon>
    </lineage>
</organism>
<comment type="caution">
    <text evidence="2">The sequence shown here is derived from an EMBL/GenBank/DDBJ whole genome shotgun (WGS) entry which is preliminary data.</text>
</comment>
<gene>
    <name evidence="2" type="ORF">HBA54_04170</name>
</gene>
<dbReference type="RefSeq" id="WP_167221646.1">
    <property type="nucleotide sequence ID" value="NZ_JAAQPH010000002.1"/>
</dbReference>
<sequence length="62" mass="6626">MGDNNEVESKLFDAEVLPDGWVDSPAKVKAKAAKKPVSKANGQRKPGRPRKAVSEGENAPQP</sequence>
<protein>
    <submittedName>
        <fullName evidence="2">Uncharacterized protein</fullName>
    </submittedName>
</protein>
<feature type="region of interest" description="Disordered" evidence="1">
    <location>
        <begin position="27"/>
        <end position="62"/>
    </location>
</feature>
<feature type="compositionally biased region" description="Basic residues" evidence="1">
    <location>
        <begin position="28"/>
        <end position="37"/>
    </location>
</feature>
<proteinExistence type="predicted"/>
<evidence type="ECO:0000256" key="1">
    <source>
        <dbReference type="SAM" id="MobiDB-lite"/>
    </source>
</evidence>
<dbReference type="Proteomes" id="UP000761264">
    <property type="component" value="Unassembled WGS sequence"/>
</dbReference>